<dbReference type="Proteomes" id="UP000198669">
    <property type="component" value="Unassembled WGS sequence"/>
</dbReference>
<evidence type="ECO:0000313" key="10">
    <source>
        <dbReference type="EMBL" id="SDW35442.1"/>
    </source>
</evidence>
<evidence type="ECO:0000259" key="7">
    <source>
        <dbReference type="Pfam" id="PF13396"/>
    </source>
</evidence>
<organism evidence="8 11">
    <name type="scientific">Methanohalophilus halophilus</name>
    <dbReference type="NCBI Taxonomy" id="2177"/>
    <lineage>
        <taxon>Archaea</taxon>
        <taxon>Methanobacteriati</taxon>
        <taxon>Methanobacteriota</taxon>
        <taxon>Stenosarchaea group</taxon>
        <taxon>Methanomicrobia</taxon>
        <taxon>Methanosarcinales</taxon>
        <taxon>Methanosarcinaceae</taxon>
        <taxon>Methanohalophilus</taxon>
    </lineage>
</organism>
<keyword evidence="4 6" id="KW-1133">Transmembrane helix</keyword>
<evidence type="ECO:0000313" key="13">
    <source>
        <dbReference type="Proteomes" id="UP000267921"/>
    </source>
</evidence>
<dbReference type="AlphaFoldDB" id="A0A1L3Q473"/>
<evidence type="ECO:0000313" key="9">
    <source>
        <dbReference type="EMBL" id="RNI08990.1"/>
    </source>
</evidence>
<evidence type="ECO:0000313" key="11">
    <source>
        <dbReference type="Proteomes" id="UP000186879"/>
    </source>
</evidence>
<keyword evidence="2" id="KW-1003">Cell membrane</keyword>
<evidence type="ECO:0000313" key="12">
    <source>
        <dbReference type="Proteomes" id="UP000198669"/>
    </source>
</evidence>
<reference evidence="10 12" key="2">
    <citation type="submission" date="2016-10" db="EMBL/GenBank/DDBJ databases">
        <authorList>
            <person name="de Groot N.N."/>
        </authorList>
    </citation>
    <scope>NUCLEOTIDE SEQUENCE [LARGE SCALE GENOMIC DNA]</scope>
    <source>
        <strain evidence="10 12">Z-7982</strain>
    </source>
</reference>
<dbReference type="InterPro" id="IPR027379">
    <property type="entry name" value="CLS_N"/>
</dbReference>
<evidence type="ECO:0000256" key="1">
    <source>
        <dbReference type="ARBA" id="ARBA00004651"/>
    </source>
</evidence>
<evidence type="ECO:0000256" key="6">
    <source>
        <dbReference type="SAM" id="Phobius"/>
    </source>
</evidence>
<dbReference type="RefSeq" id="WP_072562093.1">
    <property type="nucleotide sequence ID" value="NZ_CP017921.1"/>
</dbReference>
<reference evidence="9 13" key="3">
    <citation type="submission" date="2018-10" db="EMBL/GenBank/DDBJ databases">
        <title>Cultivation of a novel Methanohalophilus strain from Kebrit Deep of the Red Sea and a genomic comparison of members of the genus Methanohalophilus.</title>
        <authorList>
            <person name="Guan Y."/>
            <person name="Ngugi D.K."/>
            <person name="Stingl U."/>
        </authorList>
    </citation>
    <scope>NUCLEOTIDE SEQUENCE [LARGE SCALE GENOMIC DNA]</scope>
    <source>
        <strain evidence="9 13">DSM 3094</strain>
    </source>
</reference>
<evidence type="ECO:0000256" key="2">
    <source>
        <dbReference type="ARBA" id="ARBA00022475"/>
    </source>
</evidence>
<keyword evidence="3 6" id="KW-0812">Transmembrane</keyword>
<dbReference type="Proteomes" id="UP000186879">
    <property type="component" value="Chromosome"/>
</dbReference>
<gene>
    <name evidence="8" type="ORF">BHR79_09410</name>
    <name evidence="9" type="ORF">EFE40_05855</name>
    <name evidence="10" type="ORF">SAMN04515625_0797</name>
</gene>
<dbReference type="KEGG" id="mhaz:BHR79_09410"/>
<dbReference type="STRING" id="2177.BHR79_09410"/>
<protein>
    <submittedName>
        <fullName evidence="9">PLDc_N domain-containing protein</fullName>
    </submittedName>
    <submittedName>
        <fullName evidence="10">Phospholipase_D-nuclease N-terminal</fullName>
    </submittedName>
</protein>
<evidence type="ECO:0000313" key="8">
    <source>
        <dbReference type="EMBL" id="APH39676.1"/>
    </source>
</evidence>
<accession>A0A1L3Q473</accession>
<keyword evidence="11" id="KW-1185">Reference proteome</keyword>
<comment type="subcellular location">
    <subcellularLocation>
        <location evidence="1">Cell membrane</location>
        <topology evidence="1">Multi-pass membrane protein</topology>
    </subcellularLocation>
</comment>
<evidence type="ECO:0000256" key="4">
    <source>
        <dbReference type="ARBA" id="ARBA00022989"/>
    </source>
</evidence>
<proteinExistence type="predicted"/>
<dbReference type="EMBL" id="FNMU01000002">
    <property type="protein sequence ID" value="SDW35442.1"/>
    <property type="molecule type" value="Genomic_DNA"/>
</dbReference>
<reference evidence="8 11" key="1">
    <citation type="submission" date="2016-10" db="EMBL/GenBank/DDBJ databases">
        <title>Methanohalophilus halophilus.</title>
        <authorList>
            <person name="L'haridon S."/>
        </authorList>
    </citation>
    <scope>NUCLEOTIDE SEQUENCE [LARGE SCALE GENOMIC DNA]</scope>
    <source>
        <strain evidence="8 11">Z-7982</strain>
    </source>
</reference>
<dbReference type="GO" id="GO:0005886">
    <property type="term" value="C:plasma membrane"/>
    <property type="evidence" value="ECO:0007669"/>
    <property type="project" value="UniProtKB-SubCell"/>
</dbReference>
<keyword evidence="5 6" id="KW-0472">Membrane</keyword>
<evidence type="ECO:0000256" key="3">
    <source>
        <dbReference type="ARBA" id="ARBA00022692"/>
    </source>
</evidence>
<evidence type="ECO:0000256" key="5">
    <source>
        <dbReference type="ARBA" id="ARBA00023136"/>
    </source>
</evidence>
<dbReference type="OrthoDB" id="137139at2157"/>
<sequence length="72" mass="8662">MFDWIALPFFNVIFFLGIGLLATAFWIWMLIDCITKETDRSNERLIWIIVIVFTHLLGAILYFILRKNKRNR</sequence>
<dbReference type="GeneID" id="80402728"/>
<name>A0A1L3Q473_9EURY</name>
<dbReference type="Pfam" id="PF13396">
    <property type="entry name" value="PLDc_N"/>
    <property type="match status" value="1"/>
</dbReference>
<feature type="transmembrane region" description="Helical" evidence="6">
    <location>
        <begin position="46"/>
        <end position="65"/>
    </location>
</feature>
<feature type="domain" description="Cardiolipin synthase N-terminal" evidence="7">
    <location>
        <begin position="24"/>
        <end position="66"/>
    </location>
</feature>
<dbReference type="Proteomes" id="UP000267921">
    <property type="component" value="Unassembled WGS sequence"/>
</dbReference>
<dbReference type="EMBL" id="RJJG01000004">
    <property type="protein sequence ID" value="RNI08990.1"/>
    <property type="molecule type" value="Genomic_DNA"/>
</dbReference>
<feature type="transmembrane region" description="Helical" evidence="6">
    <location>
        <begin position="12"/>
        <end position="31"/>
    </location>
</feature>
<dbReference type="EMBL" id="CP017921">
    <property type="protein sequence ID" value="APH39676.1"/>
    <property type="molecule type" value="Genomic_DNA"/>
</dbReference>